<proteinExistence type="predicted"/>
<evidence type="ECO:0000259" key="2">
    <source>
        <dbReference type="Pfam" id="PF13193"/>
    </source>
</evidence>
<dbReference type="Pfam" id="PF13193">
    <property type="entry name" value="AMP-binding_C"/>
    <property type="match status" value="1"/>
</dbReference>
<dbReference type="InterPro" id="IPR000873">
    <property type="entry name" value="AMP-dep_synth/lig_dom"/>
</dbReference>
<organism evidence="3">
    <name type="scientific">freshwater metagenome</name>
    <dbReference type="NCBI Taxonomy" id="449393"/>
    <lineage>
        <taxon>unclassified sequences</taxon>
        <taxon>metagenomes</taxon>
        <taxon>ecological metagenomes</taxon>
    </lineage>
</organism>
<dbReference type="PANTHER" id="PTHR43767:SF1">
    <property type="entry name" value="NONRIBOSOMAL PEPTIDE SYNTHASE PES1 (EUROFUNG)-RELATED"/>
    <property type="match status" value="1"/>
</dbReference>
<dbReference type="GO" id="GO:0016878">
    <property type="term" value="F:acid-thiol ligase activity"/>
    <property type="evidence" value="ECO:0007669"/>
    <property type="project" value="UniProtKB-ARBA"/>
</dbReference>
<name>A0A6J7MFP5_9ZZZZ</name>
<protein>
    <submittedName>
        <fullName evidence="3">Unannotated protein</fullName>
    </submittedName>
</protein>
<dbReference type="InterPro" id="IPR020845">
    <property type="entry name" value="AMP-binding_CS"/>
</dbReference>
<dbReference type="InterPro" id="IPR045851">
    <property type="entry name" value="AMP-bd_C_sf"/>
</dbReference>
<evidence type="ECO:0000259" key="1">
    <source>
        <dbReference type="Pfam" id="PF00501"/>
    </source>
</evidence>
<dbReference type="AlphaFoldDB" id="A0A6J7MFP5"/>
<reference evidence="3" key="1">
    <citation type="submission" date="2020-05" db="EMBL/GenBank/DDBJ databases">
        <authorList>
            <person name="Chiriac C."/>
            <person name="Salcher M."/>
            <person name="Ghai R."/>
            <person name="Kavagutti S V."/>
        </authorList>
    </citation>
    <scope>NUCLEOTIDE SEQUENCE</scope>
</reference>
<feature type="domain" description="AMP-dependent synthetase/ligase" evidence="1">
    <location>
        <begin position="29"/>
        <end position="393"/>
    </location>
</feature>
<accession>A0A6J7MFP5</accession>
<dbReference type="InterPro" id="IPR042099">
    <property type="entry name" value="ANL_N_sf"/>
</dbReference>
<gene>
    <name evidence="3" type="ORF">UFOPK3967_00207</name>
</gene>
<dbReference type="Gene3D" id="3.30.300.30">
    <property type="match status" value="1"/>
</dbReference>
<dbReference type="EMBL" id="CAFBOS010000007">
    <property type="protein sequence ID" value="CAB4978615.1"/>
    <property type="molecule type" value="Genomic_DNA"/>
</dbReference>
<dbReference type="SUPFAM" id="SSF56801">
    <property type="entry name" value="Acetyl-CoA synthetase-like"/>
    <property type="match status" value="1"/>
</dbReference>
<dbReference type="InterPro" id="IPR025110">
    <property type="entry name" value="AMP-bd_C"/>
</dbReference>
<sequence length="542" mass="60558">MARRRHGAGVWAKLRRMLDDGFLAPHAVARWAAERPDALAVERIEGGVRTYAEMLASSQTWASAFAAQGVTAGAHVATMLPNGFEALDAWLSLGWLRAVEVPLNTAYLGRMLHYALLTADVTMLMVGAEFVERLEPLLDELPLLRHVIVVGGPVPTWLAHAVPSACTLDEHLDGHVPREFDGPRYRDIEAIIYTSGTTGPSKGVLVPWASAYQMFSWVPADTLAPGESIYCAFQPFHIAGKSVYNSAFVRGARLVLRDKFSATNFLDDVRRFDCVAASVVGPMTALLHAQPRRADDADNPLRSVLLGPMIPEMEDFEKRYGVRVATCYGMTEIGSPVATTFDHGPWQTCGRARTDYPWTEIRLVDEFDEEVPVGQTGEMIVRSEPWALNAGYYNMPDKTAEAWRNGWFHTGDAFRCDAEGNYYFVDRMKDSIRRRGENISSFEVENAVLEHPDVVDVSAIGVAATYGEDEVMVIVVARDPASFDPLALVEWLDERMPRFMVPRYIDLVDDLPRNETSMRVKKMELRQQGVTSRTWDREATRP</sequence>
<evidence type="ECO:0000313" key="3">
    <source>
        <dbReference type="EMBL" id="CAB4978615.1"/>
    </source>
</evidence>
<dbReference type="Gene3D" id="3.40.50.12780">
    <property type="entry name" value="N-terminal domain of ligase-like"/>
    <property type="match status" value="1"/>
</dbReference>
<dbReference type="Pfam" id="PF00501">
    <property type="entry name" value="AMP-binding"/>
    <property type="match status" value="1"/>
</dbReference>
<feature type="domain" description="AMP-binding enzyme C-terminal" evidence="2">
    <location>
        <begin position="443"/>
        <end position="516"/>
    </location>
</feature>
<dbReference type="InterPro" id="IPR050237">
    <property type="entry name" value="ATP-dep_AMP-bd_enzyme"/>
</dbReference>
<dbReference type="PROSITE" id="PS00455">
    <property type="entry name" value="AMP_BINDING"/>
    <property type="match status" value="1"/>
</dbReference>
<dbReference type="PANTHER" id="PTHR43767">
    <property type="entry name" value="LONG-CHAIN-FATTY-ACID--COA LIGASE"/>
    <property type="match status" value="1"/>
</dbReference>